<comment type="similarity">
    <text evidence="4">Belongs to the prokaryotic molybdopterin-containing oxidoreductase family.</text>
</comment>
<sequence length="1340" mass="147560">MRCIRWSNPTPASSTCTGRRPYRSRKQSGSRSRIRKRIRCRRSFVTAFPACSVFAFPGDWSARVVADRGDPGQCKGHVVKTLKNSAFSKPAKPVKPVKPGIDGPIDDTILKLGRFLRRGKASPDLRSVFLEGGRDADSFYRDRWTHDKEVRSTHGVNCTGSCSWKVYVKDGIITWETQQTDYPSVGPDSPEYEPRGCPRGAAFSWYTYSPTRVKYPYVRGVLLDLYRAAKARTGDPVLAWAEVTGNPESARAYKSARGKGGLVRASWDEAAEIVAAAHVHTIKKYGPDRIAGFSPIPAMSIVSQGVGNRFISILGGTMLSFYDWYADLPVASPQVFGDQTDVPESADWWNSSYLIMWGSNVPVTRTPDAHFMVEARYKGQKVITVSPDYADNSKFADEWLAVHPGTDGALALAMGHVVLKEFLVDRRTPRFVDYMKRYSDSAYLISLTKRGDAYVPGKFVTADALPGLDPTVASAAFKPVLLDQNGQVVVPNGSIGHRFSETDVGKWNLDLEGVDPLLSIADAPDYDQASVAIDMPRFDVAPESDEIGEQHAGGAGVIRRGVPVRMVAGQLVTTVFDLLLAQYGVGRPGLPGVWPTGYDDATSPGTPAWQEGITSVPMQAAERIGREFAQNAEDSGGRSMILMGAGTNHWFHSDTIYRAFLALTTMTGCQGVNGGGWAHYVGQEKVRPLTGYGQYAFGLDWVRPPRQMIGTGFFYLATDQWRYDGLSADTLSSPLGTGTFKDRTTADCLVESTKRGWMPGYPTFNRNSLDLVDDAVAAGVDPAQYVVESLGDGTLEYAIEDPDAPENFPRILDVWRANVIGSSGKGNEYFLKHLLGTKNAVRAPESPPEKRPKSMKWHETAPEGKLDLMVTSDFRMTSTTIFSDVVLPPATWYEKNDLSTTDMHPFIHSFNPAIAPPWQAKTDFDIFHILAEKISEMSVEHLGVRKDLVAVPLLHDTPDAMSAPHGIVEYDQVLVPGVTMPKLVVVERDYPAFAARLGALGPLTEKLGMMTKGVKFNPDVEVAYLAKKNGLVESGPAAGRPQLKTAIQACEMVLALSGTTNGRLGTQGFRQMEERTGMKLAHLASDNEGRRFSYPDVQGAPVPVLTSPEWSGSEHGGRRYSAFTINVEHLKPWHTLTGRQHFYLDHDWMIELGETLPIFRPPLDMHRLFDDSIVGSTVATGATGSTGRAEVAVRYLTPHSKWSIHSEYQDNLMMLSLSRGGPTIWMSPLDADKIGVRDNEWIESYNRNGVVVARAIVSHRMPEGTVYMYHAKDRTINVPIAETSGMRGGTNNSLTRILLKPSHLIGGYAQLSFAFNYLGPTGNQRDEVTVIRRRSQEVEY</sequence>
<protein>
    <recommendedName>
        <fullName evidence="5">nitrate reductase (quinone)</fullName>
        <ecNumber evidence="5">1.7.5.1</ecNumber>
    </recommendedName>
</protein>
<evidence type="ECO:0000256" key="1">
    <source>
        <dbReference type="ARBA" id="ARBA00001942"/>
    </source>
</evidence>
<reference evidence="20 21" key="1">
    <citation type="submission" date="2019-03" db="EMBL/GenBank/DDBJ databases">
        <title>Genomics of glacier-inhabiting Cryobacterium strains.</title>
        <authorList>
            <person name="Liu Q."/>
            <person name="Xin Y.-H."/>
        </authorList>
    </citation>
    <scope>NUCLEOTIDE SEQUENCE [LARGE SCALE GENOMIC DNA]</scope>
    <source>
        <strain evidence="20 21">TMT4-23</strain>
    </source>
</reference>
<dbReference type="Proteomes" id="UP000298355">
    <property type="component" value="Unassembled WGS sequence"/>
</dbReference>
<dbReference type="InterPro" id="IPR006468">
    <property type="entry name" value="NarG"/>
</dbReference>
<dbReference type="EMBL" id="SOGJ01000023">
    <property type="protein sequence ID" value="TFC97637.1"/>
    <property type="molecule type" value="Genomic_DNA"/>
</dbReference>
<feature type="region of interest" description="Disordered" evidence="18">
    <location>
        <begin position="1"/>
        <end position="33"/>
    </location>
</feature>
<dbReference type="InterPro" id="IPR006656">
    <property type="entry name" value="Mopterin_OxRdtase"/>
</dbReference>
<proteinExistence type="inferred from homology"/>
<comment type="cofactor">
    <cofactor evidence="1">
        <name>Mo-bis(molybdopterin guanine dinucleotide)</name>
        <dbReference type="ChEBI" id="CHEBI:60539"/>
    </cofactor>
</comment>
<dbReference type="PROSITE" id="PS00551">
    <property type="entry name" value="MOLYBDOPTERIN_PROK_1"/>
    <property type="match status" value="1"/>
</dbReference>
<keyword evidence="14" id="KW-0411">Iron-sulfur</keyword>
<evidence type="ECO:0000256" key="10">
    <source>
        <dbReference type="ARBA" id="ARBA00022723"/>
    </source>
</evidence>
<evidence type="ECO:0000256" key="17">
    <source>
        <dbReference type="ARBA" id="ARBA00048294"/>
    </source>
</evidence>
<gene>
    <name evidence="20" type="ORF">E3O65_12840</name>
</gene>
<evidence type="ECO:0000256" key="5">
    <source>
        <dbReference type="ARBA" id="ARBA00012500"/>
    </source>
</evidence>
<feature type="compositionally biased region" description="Polar residues" evidence="18">
    <location>
        <begin position="7"/>
        <end position="17"/>
    </location>
</feature>
<organism evidence="20 21">
    <name type="scientific">Cryobacterium breve</name>
    <dbReference type="NCBI Taxonomy" id="1259258"/>
    <lineage>
        <taxon>Bacteria</taxon>
        <taxon>Bacillati</taxon>
        <taxon>Actinomycetota</taxon>
        <taxon>Actinomycetes</taxon>
        <taxon>Micrococcales</taxon>
        <taxon>Microbacteriaceae</taxon>
        <taxon>Cryobacterium</taxon>
    </lineage>
</organism>
<feature type="domain" description="4Fe-4S Mo/W bis-MGD-type" evidence="19">
    <location>
        <begin position="147"/>
        <end position="211"/>
    </location>
</feature>
<dbReference type="GO" id="GO:0016491">
    <property type="term" value="F:oxidoreductase activity"/>
    <property type="evidence" value="ECO:0007669"/>
    <property type="project" value="UniProtKB-KW"/>
</dbReference>
<evidence type="ECO:0000256" key="2">
    <source>
        <dbReference type="ARBA" id="ARBA00001966"/>
    </source>
</evidence>
<evidence type="ECO:0000256" key="11">
    <source>
        <dbReference type="ARBA" id="ARBA00022982"/>
    </source>
</evidence>
<dbReference type="SUPFAM" id="SSF53706">
    <property type="entry name" value="Formate dehydrogenase/DMSO reductase, domains 1-3"/>
    <property type="match status" value="1"/>
</dbReference>
<dbReference type="InterPro" id="IPR006963">
    <property type="entry name" value="Mopterin_OxRdtase_4Fe-4S_dom"/>
</dbReference>
<keyword evidence="12 20" id="KW-0560">Oxidoreductase</keyword>
<keyword evidence="8" id="KW-0004">4Fe-4S</keyword>
<evidence type="ECO:0000256" key="4">
    <source>
        <dbReference type="ARBA" id="ARBA00010312"/>
    </source>
</evidence>
<feature type="compositionally biased region" description="Basic residues" evidence="18">
    <location>
        <begin position="20"/>
        <end position="33"/>
    </location>
</feature>
<dbReference type="InterPro" id="IPR050123">
    <property type="entry name" value="Prok_molybdopt-oxidoreductase"/>
</dbReference>
<keyword evidence="7" id="KW-1003">Cell membrane</keyword>
<evidence type="ECO:0000256" key="14">
    <source>
        <dbReference type="ARBA" id="ARBA00023014"/>
    </source>
</evidence>
<dbReference type="PROSITE" id="PS51669">
    <property type="entry name" value="4FE4S_MOW_BIS_MGD"/>
    <property type="match status" value="1"/>
</dbReference>
<keyword evidence="6" id="KW-0813">Transport</keyword>
<dbReference type="InterPro" id="IPR006657">
    <property type="entry name" value="MoPterin_dinucl-bd_dom"/>
</dbReference>
<keyword evidence="13" id="KW-0408">Iron</keyword>
<keyword evidence="21" id="KW-1185">Reference proteome</keyword>
<comment type="subcellular location">
    <subcellularLocation>
        <location evidence="3">Cell membrane</location>
        <topology evidence="3">Peripheral membrane protein</topology>
    </subcellularLocation>
</comment>
<dbReference type="InterPro" id="IPR009010">
    <property type="entry name" value="Asp_de-COase-like_dom_sf"/>
</dbReference>
<dbReference type="InterPro" id="IPR006655">
    <property type="entry name" value="Mopterin_OxRdtase_prok_CS"/>
</dbReference>
<dbReference type="CDD" id="cd02750">
    <property type="entry name" value="MopB_Nitrate-R-NarG-like"/>
    <property type="match status" value="1"/>
</dbReference>
<dbReference type="PROSITE" id="PS00490">
    <property type="entry name" value="MOLYBDOPTERIN_PROK_2"/>
    <property type="match status" value="1"/>
</dbReference>
<evidence type="ECO:0000256" key="7">
    <source>
        <dbReference type="ARBA" id="ARBA00022475"/>
    </source>
</evidence>
<name>A0ABY2IZ10_9MICO</name>
<evidence type="ECO:0000256" key="16">
    <source>
        <dbReference type="ARBA" id="ARBA00023136"/>
    </source>
</evidence>
<keyword evidence="11" id="KW-0249">Electron transport</keyword>
<dbReference type="EC" id="1.7.5.1" evidence="5"/>
<evidence type="ECO:0000313" key="20">
    <source>
        <dbReference type="EMBL" id="TFC97637.1"/>
    </source>
</evidence>
<dbReference type="PANTHER" id="PTHR43105">
    <property type="entry name" value="RESPIRATORY NITRATE REDUCTASE"/>
    <property type="match status" value="1"/>
</dbReference>
<dbReference type="Pfam" id="PF01568">
    <property type="entry name" value="Molydop_binding"/>
    <property type="match status" value="1"/>
</dbReference>
<evidence type="ECO:0000259" key="19">
    <source>
        <dbReference type="PROSITE" id="PS51669"/>
    </source>
</evidence>
<keyword evidence="16" id="KW-0472">Membrane</keyword>
<dbReference type="PANTHER" id="PTHR43105:SF2">
    <property type="entry name" value="RESPIRATORY NITRATE REDUCTASE 2 ALPHA CHAIN"/>
    <property type="match status" value="1"/>
</dbReference>
<evidence type="ECO:0000256" key="3">
    <source>
        <dbReference type="ARBA" id="ARBA00004202"/>
    </source>
</evidence>
<dbReference type="Pfam" id="PF00384">
    <property type="entry name" value="Molybdopterin"/>
    <property type="match status" value="1"/>
</dbReference>
<dbReference type="InterPro" id="IPR027467">
    <property type="entry name" value="MopterinOxRdtase_cofactor_BS"/>
</dbReference>
<keyword evidence="15" id="KW-0534">Nitrate assimilation</keyword>
<comment type="cofactor">
    <cofactor evidence="2">
        <name>[4Fe-4S] cluster</name>
        <dbReference type="ChEBI" id="CHEBI:49883"/>
    </cofactor>
</comment>
<evidence type="ECO:0000313" key="21">
    <source>
        <dbReference type="Proteomes" id="UP000298355"/>
    </source>
</evidence>
<evidence type="ECO:0000256" key="15">
    <source>
        <dbReference type="ARBA" id="ARBA00023063"/>
    </source>
</evidence>
<dbReference type="SUPFAM" id="SSF50692">
    <property type="entry name" value="ADC-like"/>
    <property type="match status" value="1"/>
</dbReference>
<evidence type="ECO:0000256" key="6">
    <source>
        <dbReference type="ARBA" id="ARBA00022448"/>
    </source>
</evidence>
<evidence type="ECO:0000256" key="8">
    <source>
        <dbReference type="ARBA" id="ARBA00022485"/>
    </source>
</evidence>
<dbReference type="InterPro" id="IPR037943">
    <property type="entry name" value="MopB_CT_Nitrate-R-NarG-like"/>
</dbReference>
<comment type="caution">
    <text evidence="20">The sequence shown here is derived from an EMBL/GenBank/DDBJ whole genome shotgun (WGS) entry which is preliminary data.</text>
</comment>
<dbReference type="CDD" id="cd02776">
    <property type="entry name" value="MopB_CT_Nitrate-R-NarG-like"/>
    <property type="match status" value="1"/>
</dbReference>
<dbReference type="Gene3D" id="3.40.50.12440">
    <property type="match status" value="1"/>
</dbReference>
<dbReference type="NCBIfam" id="TIGR01580">
    <property type="entry name" value="narG"/>
    <property type="match status" value="1"/>
</dbReference>
<accession>A0ABY2IZ10</accession>
<evidence type="ECO:0000256" key="13">
    <source>
        <dbReference type="ARBA" id="ARBA00023004"/>
    </source>
</evidence>
<keyword evidence="9" id="KW-0500">Molybdenum</keyword>
<dbReference type="SMART" id="SM00926">
    <property type="entry name" value="Molybdop_Fe4S4"/>
    <property type="match status" value="1"/>
</dbReference>
<evidence type="ECO:0000256" key="18">
    <source>
        <dbReference type="SAM" id="MobiDB-lite"/>
    </source>
</evidence>
<keyword evidence="10" id="KW-0479">Metal-binding</keyword>
<evidence type="ECO:0000256" key="12">
    <source>
        <dbReference type="ARBA" id="ARBA00023002"/>
    </source>
</evidence>
<comment type="catalytic activity">
    <reaction evidence="17">
        <text>nitrate + a quinol = a quinone + nitrite + H2O</text>
        <dbReference type="Rhea" id="RHEA:56144"/>
        <dbReference type="ChEBI" id="CHEBI:15377"/>
        <dbReference type="ChEBI" id="CHEBI:16301"/>
        <dbReference type="ChEBI" id="CHEBI:17632"/>
        <dbReference type="ChEBI" id="CHEBI:24646"/>
        <dbReference type="ChEBI" id="CHEBI:132124"/>
        <dbReference type="EC" id="1.7.5.1"/>
    </reaction>
</comment>
<evidence type="ECO:0000256" key="9">
    <source>
        <dbReference type="ARBA" id="ARBA00022505"/>
    </source>
</evidence>